<protein>
    <submittedName>
        <fullName evidence="2">Glyoxalase</fullName>
    </submittedName>
</protein>
<dbReference type="PANTHER" id="PTHR39175">
    <property type="entry name" value="FAMILY PROTEIN, PUTATIVE (AFU_ORTHOLOGUE AFUA_3G15060)-RELATED"/>
    <property type="match status" value="1"/>
</dbReference>
<evidence type="ECO:0000259" key="1">
    <source>
        <dbReference type="PROSITE" id="PS51819"/>
    </source>
</evidence>
<dbReference type="Pfam" id="PF00903">
    <property type="entry name" value="Glyoxalase"/>
    <property type="match status" value="1"/>
</dbReference>
<dbReference type="PANTHER" id="PTHR39175:SF1">
    <property type="entry name" value="FAMILY PROTEIN, PUTATIVE (AFU_ORTHOLOGUE AFUA_3G15060)-RELATED"/>
    <property type="match status" value="1"/>
</dbReference>
<dbReference type="SUPFAM" id="SSF54593">
    <property type="entry name" value="Glyoxalase/Bleomycin resistance protein/Dihydroxybiphenyl dioxygenase"/>
    <property type="match status" value="1"/>
</dbReference>
<dbReference type="OrthoDB" id="9813630at2"/>
<dbReference type="Gene3D" id="3.10.180.10">
    <property type="entry name" value="2,3-Dihydroxybiphenyl 1,2-Dioxygenase, domain 1"/>
    <property type="match status" value="1"/>
</dbReference>
<dbReference type="InterPro" id="IPR037523">
    <property type="entry name" value="VOC_core"/>
</dbReference>
<dbReference type="RefSeq" id="WP_076630607.1">
    <property type="nucleotide sequence ID" value="NZ_CP019314.1"/>
</dbReference>
<proteinExistence type="predicted"/>
<keyword evidence="3" id="KW-1185">Reference proteome</keyword>
<dbReference type="InterPro" id="IPR004360">
    <property type="entry name" value="Glyas_Fos-R_dOase_dom"/>
</dbReference>
<evidence type="ECO:0000313" key="3">
    <source>
        <dbReference type="Proteomes" id="UP000186336"/>
    </source>
</evidence>
<sequence>MIEDLHHVQIAMPKGREGDARKFYLDVLAFSEVQKPKELLKRGGVWFQSQSARLHLGVQEPFVPARKAHPGFRVGSLSDARQRLIAAGIEFRTDIDLQKMKRIYVDDPFGNRIELLEVTAA</sequence>
<dbReference type="PROSITE" id="PS51819">
    <property type="entry name" value="VOC"/>
    <property type="match status" value="1"/>
</dbReference>
<dbReference type="EMBL" id="CP019314">
    <property type="protein sequence ID" value="APX14140.1"/>
    <property type="molecule type" value="Genomic_DNA"/>
</dbReference>
<organism evidence="2 3">
    <name type="scientific">Tateyamaria omphalii</name>
    <dbReference type="NCBI Taxonomy" id="299262"/>
    <lineage>
        <taxon>Bacteria</taxon>
        <taxon>Pseudomonadati</taxon>
        <taxon>Pseudomonadota</taxon>
        <taxon>Alphaproteobacteria</taxon>
        <taxon>Rhodobacterales</taxon>
        <taxon>Roseobacteraceae</taxon>
        <taxon>Tateyamaria</taxon>
    </lineage>
</organism>
<dbReference type="KEGG" id="tom:BWR18_19985"/>
<accession>A0A1P8N1D9</accession>
<evidence type="ECO:0000313" key="2">
    <source>
        <dbReference type="EMBL" id="APX14140.1"/>
    </source>
</evidence>
<dbReference type="AlphaFoldDB" id="A0A1P8N1D9"/>
<dbReference type="InterPro" id="IPR029068">
    <property type="entry name" value="Glyas_Bleomycin-R_OHBP_Dase"/>
</dbReference>
<geneLocation type="plasmid" evidence="2 3">
    <name>pDOK1-4-2</name>
</geneLocation>
<keyword evidence="2" id="KW-0614">Plasmid</keyword>
<name>A0A1P8N1D9_9RHOB</name>
<gene>
    <name evidence="2" type="ORF">BWR18_19985</name>
</gene>
<reference evidence="2 3" key="1">
    <citation type="submission" date="2017-01" db="EMBL/GenBank/DDBJ databases">
        <title>Complete genome of Tateyamaria omphalii DOK1-4 isolated from seawater in Dokdo.</title>
        <authorList>
            <person name="Kim J.H."/>
            <person name="Chi W.-J."/>
        </authorList>
    </citation>
    <scope>NUCLEOTIDE SEQUENCE [LARGE SCALE GENOMIC DNA]</scope>
    <source>
        <strain evidence="2 3">DOK1-4</strain>
        <plasmid evidence="2 3">pDOK1-4-2</plasmid>
    </source>
</reference>
<dbReference type="Proteomes" id="UP000186336">
    <property type="component" value="Plasmid pDOK1-4-2"/>
</dbReference>
<feature type="domain" description="VOC" evidence="1">
    <location>
        <begin position="4"/>
        <end position="118"/>
    </location>
</feature>